<sequence>MSLSEKQRKFTVMVGNFILWAHAAGYELTYGHAWRDAETQERLVEKGLSKTLASKHCDRLAIDFNLFIGGNYTGDKEAYRPLGEYWESIGGRWGGRFGVNQEDYATEVGWDAGHFEYGG</sequence>
<reference evidence="2" key="1">
    <citation type="submission" date="2018-06" db="EMBL/GenBank/DDBJ databases">
        <authorList>
            <person name="Zhirakovskaya E."/>
        </authorList>
    </citation>
    <scope>NUCLEOTIDE SEQUENCE</scope>
</reference>
<dbReference type="GO" id="GO:0008233">
    <property type="term" value="F:peptidase activity"/>
    <property type="evidence" value="ECO:0007669"/>
    <property type="project" value="InterPro"/>
</dbReference>
<dbReference type="EMBL" id="UOEA01000021">
    <property type="protein sequence ID" value="VAV82525.1"/>
    <property type="molecule type" value="Genomic_DNA"/>
</dbReference>
<dbReference type="InterPro" id="IPR009045">
    <property type="entry name" value="Zn_M74/Hedgehog-like"/>
</dbReference>
<dbReference type="Gene3D" id="3.30.1380.10">
    <property type="match status" value="1"/>
</dbReference>
<protein>
    <recommendedName>
        <fullName evidence="1">Peptidase M15C domain-containing protein</fullName>
    </recommendedName>
</protein>
<dbReference type="SUPFAM" id="SSF55166">
    <property type="entry name" value="Hedgehog/DD-peptidase"/>
    <property type="match status" value="1"/>
</dbReference>
<proteinExistence type="predicted"/>
<dbReference type="Pfam" id="PF13539">
    <property type="entry name" value="Peptidase_M15_4"/>
    <property type="match status" value="1"/>
</dbReference>
<name>A0A3B0RGS1_9ZZZZ</name>
<feature type="domain" description="Peptidase M15C" evidence="1">
    <location>
        <begin position="49"/>
        <end position="116"/>
    </location>
</feature>
<dbReference type="InterPro" id="IPR039561">
    <property type="entry name" value="Peptidase_M15C"/>
</dbReference>
<evidence type="ECO:0000259" key="1">
    <source>
        <dbReference type="Pfam" id="PF13539"/>
    </source>
</evidence>
<dbReference type="AlphaFoldDB" id="A0A3B0RGS1"/>
<accession>A0A3B0RGS1</accession>
<organism evidence="2">
    <name type="scientific">hydrothermal vent metagenome</name>
    <dbReference type="NCBI Taxonomy" id="652676"/>
    <lineage>
        <taxon>unclassified sequences</taxon>
        <taxon>metagenomes</taxon>
        <taxon>ecological metagenomes</taxon>
    </lineage>
</organism>
<gene>
    <name evidence="2" type="ORF">MNBD_DELTA01-1621</name>
</gene>
<evidence type="ECO:0000313" key="2">
    <source>
        <dbReference type="EMBL" id="VAV82525.1"/>
    </source>
</evidence>